<evidence type="ECO:0000313" key="2">
    <source>
        <dbReference type="Proteomes" id="UP000217790"/>
    </source>
</evidence>
<organism evidence="1 2">
    <name type="scientific">Armillaria gallica</name>
    <name type="common">Bulbous honey fungus</name>
    <name type="synonym">Armillaria bulbosa</name>
    <dbReference type="NCBI Taxonomy" id="47427"/>
    <lineage>
        <taxon>Eukaryota</taxon>
        <taxon>Fungi</taxon>
        <taxon>Dikarya</taxon>
        <taxon>Basidiomycota</taxon>
        <taxon>Agaricomycotina</taxon>
        <taxon>Agaricomycetes</taxon>
        <taxon>Agaricomycetidae</taxon>
        <taxon>Agaricales</taxon>
        <taxon>Marasmiineae</taxon>
        <taxon>Physalacriaceae</taxon>
        <taxon>Armillaria</taxon>
    </lineage>
</organism>
<dbReference type="AlphaFoldDB" id="A0A2H3DY26"/>
<dbReference type="EMBL" id="KZ293650">
    <property type="protein sequence ID" value="PBK96352.1"/>
    <property type="molecule type" value="Genomic_DNA"/>
</dbReference>
<protein>
    <submittedName>
        <fullName evidence="1">Uncharacterized protein</fullName>
    </submittedName>
</protein>
<dbReference type="Proteomes" id="UP000217790">
    <property type="component" value="Unassembled WGS sequence"/>
</dbReference>
<sequence>MSLLLRARCVHVTDVTVVCPRPWFNIPSLPSLEHLSCVDCGHGIHAHVDFKSKVVFHNPTTHCAAYAQRLPIASLLYSTWDSRYSHCRRINLKRVLAPSPNPPATLEPLL</sequence>
<keyword evidence="2" id="KW-1185">Reference proteome</keyword>
<gene>
    <name evidence="1" type="ORF">ARMGADRAFT_692755</name>
</gene>
<dbReference type="OrthoDB" id="2924654at2759"/>
<evidence type="ECO:0000313" key="1">
    <source>
        <dbReference type="EMBL" id="PBK96352.1"/>
    </source>
</evidence>
<proteinExistence type="predicted"/>
<accession>A0A2H3DY26</accession>
<name>A0A2H3DY26_ARMGA</name>
<dbReference type="InParanoid" id="A0A2H3DY26"/>
<reference evidence="2" key="1">
    <citation type="journal article" date="2017" name="Nat. Ecol. Evol.">
        <title>Genome expansion and lineage-specific genetic innovations in the forest pathogenic fungi Armillaria.</title>
        <authorList>
            <person name="Sipos G."/>
            <person name="Prasanna A.N."/>
            <person name="Walter M.C."/>
            <person name="O'Connor E."/>
            <person name="Balint B."/>
            <person name="Krizsan K."/>
            <person name="Kiss B."/>
            <person name="Hess J."/>
            <person name="Varga T."/>
            <person name="Slot J."/>
            <person name="Riley R."/>
            <person name="Boka B."/>
            <person name="Rigling D."/>
            <person name="Barry K."/>
            <person name="Lee J."/>
            <person name="Mihaltcheva S."/>
            <person name="LaButti K."/>
            <person name="Lipzen A."/>
            <person name="Waldron R."/>
            <person name="Moloney N.M."/>
            <person name="Sperisen C."/>
            <person name="Kredics L."/>
            <person name="Vagvoelgyi C."/>
            <person name="Patrignani A."/>
            <person name="Fitzpatrick D."/>
            <person name="Nagy I."/>
            <person name="Doyle S."/>
            <person name="Anderson J.B."/>
            <person name="Grigoriev I.V."/>
            <person name="Gueldener U."/>
            <person name="Muensterkoetter M."/>
            <person name="Nagy L.G."/>
        </authorList>
    </citation>
    <scope>NUCLEOTIDE SEQUENCE [LARGE SCALE GENOMIC DNA]</scope>
    <source>
        <strain evidence="2">Ar21-2</strain>
    </source>
</reference>